<dbReference type="SUPFAM" id="SSF51430">
    <property type="entry name" value="NAD(P)-linked oxidoreductase"/>
    <property type="match status" value="2"/>
</dbReference>
<dbReference type="InterPro" id="IPR050523">
    <property type="entry name" value="AKR_Detox_Biosynth"/>
</dbReference>
<dbReference type="Pfam" id="PF00248">
    <property type="entry name" value="Aldo_ket_red"/>
    <property type="match status" value="2"/>
</dbReference>
<gene>
    <name evidence="4" type="ORF">MCOR_46131</name>
</gene>
<evidence type="ECO:0000313" key="4">
    <source>
        <dbReference type="EMBL" id="CAC5413216.1"/>
    </source>
</evidence>
<dbReference type="PRINTS" id="PR00069">
    <property type="entry name" value="ALDKETRDTASE"/>
</dbReference>
<dbReference type="InterPro" id="IPR036812">
    <property type="entry name" value="NAD(P)_OxRdtase_dom_sf"/>
</dbReference>
<organism evidence="4 5">
    <name type="scientific">Mytilus coruscus</name>
    <name type="common">Sea mussel</name>
    <dbReference type="NCBI Taxonomy" id="42192"/>
    <lineage>
        <taxon>Eukaryota</taxon>
        <taxon>Metazoa</taxon>
        <taxon>Spiralia</taxon>
        <taxon>Lophotrochozoa</taxon>
        <taxon>Mollusca</taxon>
        <taxon>Bivalvia</taxon>
        <taxon>Autobranchia</taxon>
        <taxon>Pteriomorphia</taxon>
        <taxon>Mytilida</taxon>
        <taxon>Mytiloidea</taxon>
        <taxon>Mytilidae</taxon>
        <taxon>Mytilinae</taxon>
        <taxon>Mytilus</taxon>
    </lineage>
</organism>
<dbReference type="EMBL" id="CACVKT020008128">
    <property type="protein sequence ID" value="CAC5413216.1"/>
    <property type="molecule type" value="Genomic_DNA"/>
</dbReference>
<keyword evidence="1" id="KW-0560">Oxidoreductase</keyword>
<evidence type="ECO:0000256" key="2">
    <source>
        <dbReference type="ARBA" id="ARBA00038157"/>
    </source>
</evidence>
<sequence length="489" mass="55005">MATTKESCGVEYTHVGKSGLKVSNICLGTMTFGKNDDHPVAVYSCPTQTDEEKSHKLLDRYVELGGNFLDTANVYCSGQSEQIIGTWLKKQKRDNIVMASKVWFRMGMEPNSVGLSRRHIIKSCEDSLERLQTDYIDLYQTHLWDDATPIEETMRTLDDLVRCGKVRYIGACNLVGWQMQKVVDLTKYMGLTPLISLQQQYNLLTRHPEFEEFQVCKNEGLGVLPWSPLKGGVLTGIYKRGEKLDHTSGRIAHIAKDESKATQSAPAWSHYADNESYWGLIKTMEEIGKAHGKSVAQVALRWTLQKDVVASVVIGATSIKQLEDNMAVGSGWSLTKEEMEKLDLISIPDIPYPYEMSWRSNSARVNRYNPRPFIANVCPTQADEEKSHKLLDRYVELGGNFLDTANVYCYGQSEQIIGRCGVSTGKYKRGDKLDHTSGRIAHIAKDESMVMQSAPACSQYANNESYWSLIKAMDKEGKADGNFKFNKDI</sequence>
<dbReference type="Gene3D" id="3.20.20.100">
    <property type="entry name" value="NADP-dependent oxidoreductase domain"/>
    <property type="match status" value="2"/>
</dbReference>
<keyword evidence="5" id="KW-1185">Reference proteome</keyword>
<dbReference type="InterPro" id="IPR020471">
    <property type="entry name" value="AKR"/>
</dbReference>
<dbReference type="CDD" id="cd19081">
    <property type="entry name" value="AKR_AKR9C1"/>
    <property type="match status" value="1"/>
</dbReference>
<evidence type="ECO:0000256" key="1">
    <source>
        <dbReference type="ARBA" id="ARBA00023002"/>
    </source>
</evidence>
<protein>
    <recommendedName>
        <fullName evidence="3">NADP-dependent oxidoreductase domain-containing protein</fullName>
    </recommendedName>
</protein>
<dbReference type="InterPro" id="IPR023210">
    <property type="entry name" value="NADP_OxRdtase_dom"/>
</dbReference>
<feature type="domain" description="NADP-dependent oxidoreductase" evidence="3">
    <location>
        <begin position="24"/>
        <end position="345"/>
    </location>
</feature>
<accession>A0A6J8DZB9</accession>
<dbReference type="Proteomes" id="UP000507470">
    <property type="component" value="Unassembled WGS sequence"/>
</dbReference>
<dbReference type="GO" id="GO:0005829">
    <property type="term" value="C:cytosol"/>
    <property type="evidence" value="ECO:0007669"/>
    <property type="project" value="UniProtKB-ARBA"/>
</dbReference>
<name>A0A6J8DZB9_MYTCO</name>
<feature type="domain" description="NADP-dependent oxidoreductase" evidence="3">
    <location>
        <begin position="381"/>
        <end position="423"/>
    </location>
</feature>
<comment type="similarity">
    <text evidence="2">Belongs to the aldo/keto reductase family. Aldo/keto reductase 2 subfamily.</text>
</comment>
<dbReference type="AlphaFoldDB" id="A0A6J8DZB9"/>
<dbReference type="PANTHER" id="PTHR43364">
    <property type="entry name" value="NADH-SPECIFIC METHYLGLYOXAL REDUCTASE-RELATED"/>
    <property type="match status" value="1"/>
</dbReference>
<dbReference type="FunFam" id="3.20.20.100:FF:000004">
    <property type="entry name" value="Oxidoreductase, aldo/keto reductase"/>
    <property type="match status" value="1"/>
</dbReference>
<reference evidence="4 5" key="1">
    <citation type="submission" date="2020-06" db="EMBL/GenBank/DDBJ databases">
        <authorList>
            <person name="Li R."/>
            <person name="Bekaert M."/>
        </authorList>
    </citation>
    <scope>NUCLEOTIDE SEQUENCE [LARGE SCALE GENOMIC DNA]</scope>
    <source>
        <strain evidence="5">wild</strain>
    </source>
</reference>
<evidence type="ECO:0000313" key="5">
    <source>
        <dbReference type="Proteomes" id="UP000507470"/>
    </source>
</evidence>
<dbReference type="GO" id="GO:0016491">
    <property type="term" value="F:oxidoreductase activity"/>
    <property type="evidence" value="ECO:0007669"/>
    <property type="project" value="UniProtKB-KW"/>
</dbReference>
<dbReference type="OrthoDB" id="48988at2759"/>
<proteinExistence type="inferred from homology"/>
<evidence type="ECO:0000259" key="3">
    <source>
        <dbReference type="Pfam" id="PF00248"/>
    </source>
</evidence>
<dbReference type="PANTHER" id="PTHR43364:SF4">
    <property type="entry name" value="NAD(P)-LINKED OXIDOREDUCTASE SUPERFAMILY PROTEIN"/>
    <property type="match status" value="1"/>
</dbReference>